<dbReference type="eggNOG" id="ENOG50332W9">
    <property type="taxonomic scope" value="Bacteria"/>
</dbReference>
<reference evidence="2 3" key="1">
    <citation type="submission" date="2008-03" db="EMBL/GenBank/DDBJ databases">
        <title>Complete sequence of chromosome of Methylobacterium radiotolerans JCM 2831.</title>
        <authorList>
            <consortium name="US DOE Joint Genome Institute"/>
            <person name="Copeland A."/>
            <person name="Lucas S."/>
            <person name="Lapidus A."/>
            <person name="Glavina del Rio T."/>
            <person name="Dalin E."/>
            <person name="Tice H."/>
            <person name="Bruce D."/>
            <person name="Goodwin L."/>
            <person name="Pitluck S."/>
            <person name="Kiss H."/>
            <person name="Brettin T."/>
            <person name="Detter J.C."/>
            <person name="Han C."/>
            <person name="Kuske C.R."/>
            <person name="Schmutz J."/>
            <person name="Larimer F."/>
            <person name="Land M."/>
            <person name="Hauser L."/>
            <person name="Kyrpides N."/>
            <person name="Mikhailova N."/>
            <person name="Marx C.J."/>
            <person name="Richardson P."/>
        </authorList>
    </citation>
    <scope>NUCLEOTIDE SEQUENCE [LARGE SCALE GENOMIC DNA]</scope>
    <source>
        <strain evidence="3">ATCC 27329 / DSM 1819 / JCM 2831 / NBRC 15690 / NCIMB 10815 / 0-1</strain>
    </source>
</reference>
<dbReference type="HOGENOM" id="CLU_030259_0_0_5"/>
<dbReference type="KEGG" id="mrd:Mrad2831_4754"/>
<dbReference type="OrthoDB" id="7595282at2"/>
<accession>B1M7Z4</accession>
<dbReference type="STRING" id="426355.Mrad2831_4754"/>
<dbReference type="Pfam" id="PF06527">
    <property type="entry name" value="TniQ"/>
    <property type="match status" value="1"/>
</dbReference>
<dbReference type="AlphaFoldDB" id="B1M7Z4"/>
<evidence type="ECO:0000313" key="2">
    <source>
        <dbReference type="EMBL" id="ACB26715.1"/>
    </source>
</evidence>
<dbReference type="PATRIC" id="fig|426355.14.peg.4824"/>
<proteinExistence type="predicted"/>
<gene>
    <name evidence="2" type="ordered locus">Mrad2831_4754</name>
</gene>
<name>B1M7Z4_METRJ</name>
<protein>
    <recommendedName>
        <fullName evidence="1">TniQ domain-containing protein</fullName>
    </recommendedName>
</protein>
<evidence type="ECO:0000313" key="3">
    <source>
        <dbReference type="Proteomes" id="UP000006589"/>
    </source>
</evidence>
<organism evidence="2 3">
    <name type="scientific">Methylobacterium radiotolerans (strain ATCC 27329 / DSM 1819 / JCM 2831 / NBRC 15690 / NCIMB 10815 / 0-1)</name>
    <dbReference type="NCBI Taxonomy" id="426355"/>
    <lineage>
        <taxon>Bacteria</taxon>
        <taxon>Pseudomonadati</taxon>
        <taxon>Pseudomonadota</taxon>
        <taxon>Alphaproteobacteria</taxon>
        <taxon>Hyphomicrobiales</taxon>
        <taxon>Methylobacteriaceae</taxon>
        <taxon>Methylobacterium</taxon>
    </lineage>
</organism>
<dbReference type="InterPro" id="IPR009492">
    <property type="entry name" value="TniQ"/>
</dbReference>
<sequence>MAHLYPFVPLLPGETVTSFCSRLAAIHKTTSVRTFLRYLGRRFTPIVFGQAMALDDLAELTGIPSGEIALSSLIRSDGHITHRGQSFPTTMSRGTRTFVCPRCLAEDEEHSRRNPIESSYGRAIWQLTPIQACPRHYVLLREISGLVHASQAYDFSRAIWPHLSRMREYADTAAEVMPSAAEAYLLSRFEEQRETSPLLDQMPWYAAARACEAMGAAALFGPAVTLGNLALGEKRQAADVGFQIAHGGEPAVLRFLDDLLRNHYTREGSNDGPGTMYGILNHLMTRPGVDPGYAPLRSIMFEHALDTAPFGPGDIVVGLPVARRRTHSLMTAAAEAGQHPDRLLKILIAEGIIPRGASLNGRVVFDAAIAAPVLRRTTKLLNLREIAEHLHTTYSYAIMLTTNGFIEPFKSDMVQEKIIRARYAKADIDAFMGRLGEGAVAHPQPERPFMDIPRAAKRTYCPMQDIIGMILERKLRWVGVDPDKIGFHAILVNADEILEQVRGPEHDGYTMQKLRIRMKVGERVVQALVAGDFFPRVMRPNPVNRHPDWIVMPETVDAFERTYVSLSELANRWETNAFKLKKDLDRRGVTPAIRRDQIGATFYLRRMLL</sequence>
<dbReference type="GeneID" id="6140822"/>
<dbReference type="Proteomes" id="UP000006589">
    <property type="component" value="Chromosome"/>
</dbReference>
<dbReference type="RefSeq" id="WP_012321666.1">
    <property type="nucleotide sequence ID" value="NC_010505.1"/>
</dbReference>
<dbReference type="EMBL" id="CP001001">
    <property type="protein sequence ID" value="ACB26715.1"/>
    <property type="molecule type" value="Genomic_DNA"/>
</dbReference>
<evidence type="ECO:0000259" key="1">
    <source>
        <dbReference type="Pfam" id="PF06527"/>
    </source>
</evidence>
<feature type="domain" description="TniQ" evidence="1">
    <location>
        <begin position="7"/>
        <end position="140"/>
    </location>
</feature>